<evidence type="ECO:0000256" key="1">
    <source>
        <dbReference type="ARBA" id="ARBA00022723"/>
    </source>
</evidence>
<keyword evidence="9" id="KW-1185">Reference proteome</keyword>
<evidence type="ECO:0000256" key="5">
    <source>
        <dbReference type="PROSITE-ProRule" id="PRU00134"/>
    </source>
</evidence>
<dbReference type="InterPro" id="IPR050767">
    <property type="entry name" value="Sel1_AlgK"/>
</dbReference>
<dbReference type="Proteomes" id="UP001530400">
    <property type="component" value="Unassembled WGS sequence"/>
</dbReference>
<dbReference type="Gene3D" id="1.25.40.10">
    <property type="entry name" value="Tetratricopeptide repeat domain"/>
    <property type="match status" value="1"/>
</dbReference>
<protein>
    <recommendedName>
        <fullName evidence="10">MYND-type domain-containing protein</fullName>
    </recommendedName>
</protein>
<dbReference type="InterPro" id="IPR006597">
    <property type="entry name" value="Sel1-like"/>
</dbReference>
<evidence type="ECO:0000256" key="3">
    <source>
        <dbReference type="ARBA" id="ARBA00022833"/>
    </source>
</evidence>
<dbReference type="SUPFAM" id="SSF81901">
    <property type="entry name" value="HCP-like"/>
    <property type="match status" value="1"/>
</dbReference>
<name>A0ABD3QHJ2_9STRA</name>
<dbReference type="SMART" id="SM00671">
    <property type="entry name" value="SEL1"/>
    <property type="match status" value="2"/>
</dbReference>
<dbReference type="PROSITE" id="PS01360">
    <property type="entry name" value="ZF_MYND_1"/>
    <property type="match status" value="1"/>
</dbReference>
<evidence type="ECO:0008006" key="10">
    <source>
        <dbReference type="Google" id="ProtNLM"/>
    </source>
</evidence>
<feature type="domain" description="RING-type" evidence="6">
    <location>
        <begin position="76"/>
        <end position="123"/>
    </location>
</feature>
<comment type="similarity">
    <text evidence="4">Belongs to the sel-1 family.</text>
</comment>
<evidence type="ECO:0000313" key="8">
    <source>
        <dbReference type="EMBL" id="KAL3799910.1"/>
    </source>
</evidence>
<keyword evidence="2 5" id="KW-0863">Zinc-finger</keyword>
<dbReference type="Pfam" id="PF08238">
    <property type="entry name" value="Sel1"/>
    <property type="match status" value="2"/>
</dbReference>
<dbReference type="PANTHER" id="PTHR11102">
    <property type="entry name" value="SEL-1-LIKE PROTEIN"/>
    <property type="match status" value="1"/>
</dbReference>
<dbReference type="PROSITE" id="PS50865">
    <property type="entry name" value="ZF_MYND_2"/>
    <property type="match status" value="1"/>
</dbReference>
<keyword evidence="1" id="KW-0479">Metal-binding</keyword>
<dbReference type="SUPFAM" id="SSF144232">
    <property type="entry name" value="HIT/MYND zinc finger-like"/>
    <property type="match status" value="1"/>
</dbReference>
<dbReference type="GO" id="GO:0008270">
    <property type="term" value="F:zinc ion binding"/>
    <property type="evidence" value="ECO:0007669"/>
    <property type="project" value="UniProtKB-KW"/>
</dbReference>
<dbReference type="AlphaFoldDB" id="A0ABD3QHJ2"/>
<dbReference type="PANTHER" id="PTHR11102:SF147">
    <property type="entry name" value="SEL1L ADAPTOR SUBUNIT OF ERAD E3 UBIQUITIN LIGASE"/>
    <property type="match status" value="1"/>
</dbReference>
<comment type="caution">
    <text evidence="8">The sequence shown here is derived from an EMBL/GenBank/DDBJ whole genome shotgun (WGS) entry which is preliminary data.</text>
</comment>
<dbReference type="PROSITE" id="PS50089">
    <property type="entry name" value="ZF_RING_2"/>
    <property type="match status" value="1"/>
</dbReference>
<evidence type="ECO:0000256" key="4">
    <source>
        <dbReference type="ARBA" id="ARBA00038101"/>
    </source>
</evidence>
<accession>A0ABD3QHJ2</accession>
<feature type="domain" description="MYND-type" evidence="7">
    <location>
        <begin position="13"/>
        <end position="54"/>
    </location>
</feature>
<evidence type="ECO:0000259" key="7">
    <source>
        <dbReference type="PROSITE" id="PS50865"/>
    </source>
</evidence>
<evidence type="ECO:0000259" key="6">
    <source>
        <dbReference type="PROSITE" id="PS50089"/>
    </source>
</evidence>
<sequence length="309" mass="34651">MDTTDEQEIAAACANCRKEEHDEIELKACLACRLVKYCGRDCQIAHCPRHKKACKKRADELHEEALFKQPPRAEDCPICFLPLPEALSHGGQTYIGCCAKMICSGCVYANKKQYQRSTCPFCRAPMPENDTDTLQRLNKRLEVNDSHACNEMRALYYHGENGVVRDKSKALEYFLRGAELGSVRAASFVARAFDIGDCVAKDSKKARHYYELAALKGNIASPCILGAEEAEASEYGKALKHWLISSGRGHYASLKNIQQVFIEGCATKEDFEKTVRTHQQYIDKIKSDQRDEAAVQIPRGIGPLDEPRI</sequence>
<organism evidence="8 9">
    <name type="scientific">Cyclotella atomus</name>
    <dbReference type="NCBI Taxonomy" id="382360"/>
    <lineage>
        <taxon>Eukaryota</taxon>
        <taxon>Sar</taxon>
        <taxon>Stramenopiles</taxon>
        <taxon>Ochrophyta</taxon>
        <taxon>Bacillariophyta</taxon>
        <taxon>Coscinodiscophyceae</taxon>
        <taxon>Thalassiosirophycidae</taxon>
        <taxon>Stephanodiscales</taxon>
        <taxon>Stephanodiscaceae</taxon>
        <taxon>Cyclotella</taxon>
    </lineage>
</organism>
<dbReference type="InterPro" id="IPR011990">
    <property type="entry name" value="TPR-like_helical_dom_sf"/>
</dbReference>
<evidence type="ECO:0000256" key="2">
    <source>
        <dbReference type="ARBA" id="ARBA00022771"/>
    </source>
</evidence>
<dbReference type="EMBL" id="JALLPJ020000174">
    <property type="protein sequence ID" value="KAL3799910.1"/>
    <property type="molecule type" value="Genomic_DNA"/>
</dbReference>
<keyword evidence="3" id="KW-0862">Zinc</keyword>
<proteinExistence type="inferred from homology"/>
<gene>
    <name evidence="8" type="ORF">ACHAWO_000021</name>
</gene>
<reference evidence="8 9" key="1">
    <citation type="submission" date="2024-10" db="EMBL/GenBank/DDBJ databases">
        <title>Updated reference genomes for cyclostephanoid diatoms.</title>
        <authorList>
            <person name="Roberts W.R."/>
            <person name="Alverson A.J."/>
        </authorList>
    </citation>
    <scope>NUCLEOTIDE SEQUENCE [LARGE SCALE GENOMIC DNA]</scope>
    <source>
        <strain evidence="8 9">AJA010-31</strain>
    </source>
</reference>
<dbReference type="Pfam" id="PF01753">
    <property type="entry name" value="zf-MYND"/>
    <property type="match status" value="1"/>
</dbReference>
<evidence type="ECO:0000313" key="9">
    <source>
        <dbReference type="Proteomes" id="UP001530400"/>
    </source>
</evidence>
<dbReference type="InterPro" id="IPR002893">
    <property type="entry name" value="Znf_MYND"/>
</dbReference>
<dbReference type="InterPro" id="IPR001841">
    <property type="entry name" value="Znf_RING"/>
</dbReference>
<dbReference type="Gene3D" id="6.10.140.2220">
    <property type="match status" value="1"/>
</dbReference>